<feature type="non-terminal residue" evidence="1">
    <location>
        <position position="1"/>
    </location>
</feature>
<evidence type="ECO:0000313" key="1">
    <source>
        <dbReference type="EMBL" id="MCI81779.1"/>
    </source>
</evidence>
<evidence type="ECO:0000313" key="2">
    <source>
        <dbReference type="Proteomes" id="UP000265520"/>
    </source>
</evidence>
<comment type="caution">
    <text evidence="1">The sequence shown here is derived from an EMBL/GenBank/DDBJ whole genome shotgun (WGS) entry which is preliminary data.</text>
</comment>
<dbReference type="Proteomes" id="UP000265520">
    <property type="component" value="Unassembled WGS sequence"/>
</dbReference>
<reference evidence="1 2" key="1">
    <citation type="journal article" date="2018" name="Front. Plant Sci.">
        <title>Red Clover (Trifolium pratense) and Zigzag Clover (T. medium) - A Picture of Genomic Similarities and Differences.</title>
        <authorList>
            <person name="Dluhosova J."/>
            <person name="Istvanek J."/>
            <person name="Nedelnik J."/>
            <person name="Repkova J."/>
        </authorList>
    </citation>
    <scope>NUCLEOTIDE SEQUENCE [LARGE SCALE GENOMIC DNA]</scope>
    <source>
        <strain evidence="2">cv. 10/8</strain>
        <tissue evidence="1">Leaf</tissue>
    </source>
</reference>
<name>A0A392V3G5_9FABA</name>
<sequence>APLGGVHQEETLHLLDTTGDILQSRRNATKDLCREESWISHCPQDWRNRLHWISTKVRPIPSTT</sequence>
<proteinExistence type="predicted"/>
<dbReference type="EMBL" id="LXQA011027380">
    <property type="protein sequence ID" value="MCI81779.1"/>
    <property type="molecule type" value="Genomic_DNA"/>
</dbReference>
<protein>
    <submittedName>
        <fullName evidence="1">Uncharacterized protein</fullName>
    </submittedName>
</protein>
<organism evidence="1 2">
    <name type="scientific">Trifolium medium</name>
    <dbReference type="NCBI Taxonomy" id="97028"/>
    <lineage>
        <taxon>Eukaryota</taxon>
        <taxon>Viridiplantae</taxon>
        <taxon>Streptophyta</taxon>
        <taxon>Embryophyta</taxon>
        <taxon>Tracheophyta</taxon>
        <taxon>Spermatophyta</taxon>
        <taxon>Magnoliopsida</taxon>
        <taxon>eudicotyledons</taxon>
        <taxon>Gunneridae</taxon>
        <taxon>Pentapetalae</taxon>
        <taxon>rosids</taxon>
        <taxon>fabids</taxon>
        <taxon>Fabales</taxon>
        <taxon>Fabaceae</taxon>
        <taxon>Papilionoideae</taxon>
        <taxon>50 kb inversion clade</taxon>
        <taxon>NPAAA clade</taxon>
        <taxon>Hologalegina</taxon>
        <taxon>IRL clade</taxon>
        <taxon>Trifolieae</taxon>
        <taxon>Trifolium</taxon>
    </lineage>
</organism>
<accession>A0A392V3G5</accession>
<keyword evidence="2" id="KW-1185">Reference proteome</keyword>
<dbReference type="AlphaFoldDB" id="A0A392V3G5"/>